<dbReference type="EMBL" id="JBHSBA010000003">
    <property type="protein sequence ID" value="MFC4124919.1"/>
    <property type="molecule type" value="Genomic_DNA"/>
</dbReference>
<gene>
    <name evidence="1" type="ORF">ACFOW8_08275</name>
</gene>
<dbReference type="RefSeq" id="WP_378547795.1">
    <property type="nucleotide sequence ID" value="NZ_JBHSBA010000003.1"/>
</dbReference>
<evidence type="ECO:0000313" key="1">
    <source>
        <dbReference type="EMBL" id="MFC4124919.1"/>
    </source>
</evidence>
<proteinExistence type="predicted"/>
<protein>
    <submittedName>
        <fullName evidence="1">Uncharacterized protein</fullName>
    </submittedName>
</protein>
<comment type="caution">
    <text evidence="1">The sequence shown here is derived from an EMBL/GenBank/DDBJ whole genome shotgun (WGS) entry which is preliminary data.</text>
</comment>
<name>A0ABV8L3R6_9NOCA</name>
<organism evidence="1 2">
    <name type="scientific">Nocardia rhizosphaerae</name>
    <dbReference type="NCBI Taxonomy" id="1691571"/>
    <lineage>
        <taxon>Bacteria</taxon>
        <taxon>Bacillati</taxon>
        <taxon>Actinomycetota</taxon>
        <taxon>Actinomycetes</taxon>
        <taxon>Mycobacteriales</taxon>
        <taxon>Nocardiaceae</taxon>
        <taxon>Nocardia</taxon>
    </lineage>
</organism>
<keyword evidence="2" id="KW-1185">Reference proteome</keyword>
<sequence length="69" mass="7212">MASTPDTITLDLLLRVHGSTELHEVATIDLPVTYTAASPGVVRQVTDYSPFAEAGKAIADALSKIADDA</sequence>
<reference evidence="2" key="1">
    <citation type="journal article" date="2019" name="Int. J. Syst. Evol. Microbiol.">
        <title>The Global Catalogue of Microorganisms (GCM) 10K type strain sequencing project: providing services to taxonomists for standard genome sequencing and annotation.</title>
        <authorList>
            <consortium name="The Broad Institute Genomics Platform"/>
            <consortium name="The Broad Institute Genome Sequencing Center for Infectious Disease"/>
            <person name="Wu L."/>
            <person name="Ma J."/>
        </authorList>
    </citation>
    <scope>NUCLEOTIDE SEQUENCE [LARGE SCALE GENOMIC DNA]</scope>
    <source>
        <strain evidence="2">CGMCC 4.7204</strain>
    </source>
</reference>
<accession>A0ABV8L3R6</accession>
<dbReference type="Proteomes" id="UP001595767">
    <property type="component" value="Unassembled WGS sequence"/>
</dbReference>
<evidence type="ECO:0000313" key="2">
    <source>
        <dbReference type="Proteomes" id="UP001595767"/>
    </source>
</evidence>